<accession>A0A3G6J6A4</accession>
<dbReference type="Proteomes" id="UP000269019">
    <property type="component" value="Chromosome"/>
</dbReference>
<gene>
    <name evidence="1" type="ORF">CCHOA_05990</name>
</gene>
<dbReference type="EMBL" id="CP033896">
    <property type="protein sequence ID" value="AZA13597.1"/>
    <property type="molecule type" value="Genomic_DNA"/>
</dbReference>
<evidence type="ECO:0000313" key="2">
    <source>
        <dbReference type="Proteomes" id="UP000269019"/>
    </source>
</evidence>
<protein>
    <submittedName>
        <fullName evidence="1">Uncharacterized protein</fullName>
    </submittedName>
</protein>
<proteinExistence type="predicted"/>
<organism evidence="1 2">
    <name type="scientific">Corynebacterium choanae</name>
    <dbReference type="NCBI Taxonomy" id="1862358"/>
    <lineage>
        <taxon>Bacteria</taxon>
        <taxon>Bacillati</taxon>
        <taxon>Actinomycetota</taxon>
        <taxon>Actinomycetes</taxon>
        <taxon>Mycobacteriales</taxon>
        <taxon>Corynebacteriaceae</taxon>
        <taxon>Corynebacterium</taxon>
    </lineage>
</organism>
<dbReference type="KEGG" id="ccho:CCHOA_05990"/>
<reference evidence="1 2" key="1">
    <citation type="submission" date="2018-11" db="EMBL/GenBank/DDBJ databases">
        <authorList>
            <person name="Kleinhagauer T."/>
            <person name="Glaeser S.P."/>
            <person name="Spergser J."/>
            <person name="Ruckert C."/>
            <person name="Kaempfer P."/>
            <person name="Busse H.-J."/>
        </authorList>
    </citation>
    <scope>NUCLEOTIDE SEQUENCE [LARGE SCALE GENOMIC DNA]</scope>
    <source>
        <strain evidence="1 2">200CH</strain>
    </source>
</reference>
<name>A0A3G6J6A4_9CORY</name>
<keyword evidence="2" id="KW-1185">Reference proteome</keyword>
<evidence type="ECO:0000313" key="1">
    <source>
        <dbReference type="EMBL" id="AZA13597.1"/>
    </source>
</evidence>
<dbReference type="AlphaFoldDB" id="A0A3G6J6A4"/>
<sequence>MSFGLPGLAGLHCCLVNPIAQLYTPVQHAALWLGAVFHGLESFDDFATAAHGLAASHALAGDEHYALAGVVKKLRQVTAPLTNPPPTPEPILSLVLAGPGEPPPVEPGTAAAFALHRAGAGIVVRDPDPLVVHVLVPEVITDTPVELWDPEDGPLGQWRWQWFTTGKRPSLLHEVGPGDADRLLATATSEAATLIGQRKRQPTATPVDPRLTIGRLDDYFDYPGIPAATPLRTQQLLARADRVTAVVHTTIFAAGDHSLDGELFRLARPIRQARAAATNYALADFARSAFAARR</sequence>